<comment type="similarity">
    <text evidence="1">Belongs to the LptD family.</text>
</comment>
<dbReference type="PANTHER" id="PTHR30189:SF1">
    <property type="entry name" value="LPS-ASSEMBLY PROTEIN LPTD"/>
    <property type="match status" value="1"/>
</dbReference>
<reference evidence="3 4" key="1">
    <citation type="submission" date="2020-10" db="EMBL/GenBank/DDBJ databases">
        <title>Aquamicrobium zhengzhouensis sp. nov., a exopolysaccharide producing bacterium isolated from farmland soil.</title>
        <authorList>
            <person name="Wang X."/>
        </authorList>
    </citation>
    <scope>NUCLEOTIDE SEQUENCE [LARGE SCALE GENOMIC DNA]</scope>
    <source>
        <strain evidence="4">cd-1</strain>
    </source>
</reference>
<accession>A0ABS0SAI8</accession>
<dbReference type="HAMAP" id="MF_01411">
    <property type="entry name" value="LPS_assembly_LptD"/>
    <property type="match status" value="1"/>
</dbReference>
<comment type="subcellular location">
    <subcellularLocation>
        <location evidence="1">Cell outer membrane</location>
    </subcellularLocation>
</comment>
<dbReference type="PANTHER" id="PTHR30189">
    <property type="entry name" value="LPS-ASSEMBLY PROTEIN"/>
    <property type="match status" value="1"/>
</dbReference>
<comment type="function">
    <text evidence="1">Involved in the assembly of lipopolysaccharide (LPS) at the surface of the outer membrane.</text>
</comment>
<dbReference type="InterPro" id="IPR007543">
    <property type="entry name" value="LptD_C"/>
</dbReference>
<evidence type="ECO:0000313" key="4">
    <source>
        <dbReference type="Proteomes" id="UP000601789"/>
    </source>
</evidence>
<dbReference type="Proteomes" id="UP000601789">
    <property type="component" value="Unassembled WGS sequence"/>
</dbReference>
<comment type="subunit">
    <text evidence="1">Component of the lipopolysaccharide transport and assembly complex.</text>
</comment>
<sequence>MAYVPFTESSFAQSIDLAEAAGVSTNGEMLLEADTIVYDNDQATVTAVGGVQIDYDGYRLVAQRVAYNQRTARLIASGQVEIVSPDGTKLYSDEIDITDDFRDGFVNALRVQTADNTYFAAENADRREGNITTFTRGVYTACEPCEEKPDQPPIWRIKAQKIIWNGKTKTVRFEKSRFEMFGMPLAFLPAFEIADPTVKQKSGFLFPRFKSGSRLGSGVEVPYYWAVSPTADVTFKPAWYSKQGFMASAEWRQKFDNGEYSITVAGIRQRSPEEFYKSIPANLSSDNETTRAMIGSTGTFQLNSRWVVGWDVLAQTDKNFAYRYGIDGYHQHSRTNQVYLTGLNGRNYFDLRGYKFDVQEQEANFDRENGVPNPDARDARQPWVFPSFDYSYIPDQSIAGGELSIDINTQSLYRRLSDFATPAEGATYGRLAGIEGWSGRVTAEAEWKRSFVTQGGLMLTPLLHARGDAIGVDFQGDSLARIGELGVASDVRSAYYRTMATAGLEARWPVLFSTTSSTHVLEPMAQIFARPNEQHASRLGIPNEDAQSMVFDASNLFERDKFSGYDRVEGGVRANLGLRYSGNFANGWSAHGLVGQSFHLAGRNPYASADFVNVGAASGLESDRSDYVASLGVVSPVGFNASVGARLDEDTFEVRRTDLTAGYTSTPVSVSAVYSFIEKQPDYGFADDRHEIRGSASVRVHENWRVFGSGTYDVSNEVMVSKAIGFAYDDECFSYAFTAAEHVNRENTSDKRRTVGFQISLRTLGDFATSTGISQN</sequence>
<keyword evidence="1" id="KW-0998">Cell outer membrane</keyword>
<gene>
    <name evidence="1" type="primary">lptD</name>
    <name evidence="3" type="ORF">IOD40_06290</name>
</gene>
<keyword evidence="4" id="KW-1185">Reference proteome</keyword>
<keyword evidence="1" id="KW-0732">Signal</keyword>
<evidence type="ECO:0000256" key="1">
    <source>
        <dbReference type="HAMAP-Rule" id="MF_01411"/>
    </source>
</evidence>
<keyword evidence="1" id="KW-0472">Membrane</keyword>
<protein>
    <recommendedName>
        <fullName evidence="1">LPS-assembly protein LptD</fullName>
    </recommendedName>
</protein>
<proteinExistence type="inferred from homology"/>
<comment type="caution">
    <text evidence="1">Lacks conserved residue(s) required for the propagation of feature annotation.</text>
</comment>
<dbReference type="InterPro" id="IPR020889">
    <property type="entry name" value="LipoPS_assembly_LptD"/>
</dbReference>
<evidence type="ECO:0000259" key="2">
    <source>
        <dbReference type="Pfam" id="PF04453"/>
    </source>
</evidence>
<comment type="caution">
    <text evidence="3">The sequence shown here is derived from an EMBL/GenBank/DDBJ whole genome shotgun (WGS) entry which is preliminary data.</text>
</comment>
<dbReference type="RefSeq" id="WP_198475477.1">
    <property type="nucleotide sequence ID" value="NZ_JADGMQ010000003.1"/>
</dbReference>
<name>A0ABS0SAI8_9HYPH</name>
<organism evidence="3 4">
    <name type="scientific">Aquamicrobium zhengzhouense</name>
    <dbReference type="NCBI Taxonomy" id="2781738"/>
    <lineage>
        <taxon>Bacteria</taxon>
        <taxon>Pseudomonadati</taxon>
        <taxon>Pseudomonadota</taxon>
        <taxon>Alphaproteobacteria</taxon>
        <taxon>Hyphomicrobiales</taxon>
        <taxon>Phyllobacteriaceae</taxon>
        <taxon>Aquamicrobium</taxon>
    </lineage>
</organism>
<dbReference type="EMBL" id="JADGMQ010000003">
    <property type="protein sequence ID" value="MBI1620272.1"/>
    <property type="molecule type" value="Genomic_DNA"/>
</dbReference>
<evidence type="ECO:0000313" key="3">
    <source>
        <dbReference type="EMBL" id="MBI1620272.1"/>
    </source>
</evidence>
<dbReference type="InterPro" id="IPR050218">
    <property type="entry name" value="LptD"/>
</dbReference>
<feature type="domain" description="LptD C-terminal" evidence="2">
    <location>
        <begin position="289"/>
        <end position="704"/>
    </location>
</feature>
<dbReference type="Pfam" id="PF04453">
    <property type="entry name" value="LptD"/>
    <property type="match status" value="1"/>
</dbReference>